<dbReference type="GO" id="GO:0006890">
    <property type="term" value="P:retrograde vesicle-mediated transport, Golgi to endoplasmic reticulum"/>
    <property type="evidence" value="ECO:0007669"/>
    <property type="project" value="InterPro"/>
</dbReference>
<gene>
    <name evidence="16" type="ORF">CPEL01642_LOCUS5966</name>
</gene>
<evidence type="ECO:0008006" key="17">
    <source>
        <dbReference type="Google" id="ProtNLM"/>
    </source>
</evidence>
<keyword evidence="5 13" id="KW-0812">Transmembrane</keyword>
<name>A0A7S0L5A2_9EUKA</name>
<dbReference type="Gene3D" id="3.30.450.50">
    <property type="entry name" value="Longin domain"/>
    <property type="match status" value="1"/>
</dbReference>
<keyword evidence="6" id="KW-0256">Endoplasmic reticulum</keyword>
<dbReference type="PROSITE" id="PS50859">
    <property type="entry name" value="LONGIN"/>
    <property type="match status" value="1"/>
</dbReference>
<proteinExistence type="inferred from homology"/>
<keyword evidence="10 12" id="KW-0175">Coiled coil</keyword>
<dbReference type="SUPFAM" id="SSF64356">
    <property type="entry name" value="SNARE-like"/>
    <property type="match status" value="1"/>
</dbReference>
<dbReference type="EMBL" id="HBEY01012419">
    <property type="protein sequence ID" value="CAD8602633.1"/>
    <property type="molecule type" value="Transcribed_RNA"/>
</dbReference>
<sequence length="214" mass="24854">MPKFTLVARASDGLHLAASMEDERDHRQLDQQKNEAKRIVKTLNSSSPARATIEAGSSSFNYINQDGVCFLCLIDKSYPKRLAFNYLEELQREFTRLYRDDIDKASRPYAFIKFDTFIQKTKRLYVDTRTTRNLNKINEDLNDMTKIMTQNLTDVLGRGDRLEAVGAKASRLRDDSSKYAKNAKYLNTQAMLRKYGPLAFVLLLCLAMLWWRFR</sequence>
<evidence type="ECO:0000256" key="13">
    <source>
        <dbReference type="SAM" id="Phobius"/>
    </source>
</evidence>
<keyword evidence="8 13" id="KW-1133">Transmembrane helix</keyword>
<evidence type="ECO:0000256" key="12">
    <source>
        <dbReference type="PROSITE-ProRule" id="PRU00290"/>
    </source>
</evidence>
<dbReference type="AlphaFoldDB" id="A0A7S0L5A2"/>
<evidence type="ECO:0000259" key="14">
    <source>
        <dbReference type="PROSITE" id="PS50859"/>
    </source>
</evidence>
<dbReference type="GO" id="GO:0015031">
    <property type="term" value="P:protein transport"/>
    <property type="evidence" value="ECO:0007669"/>
    <property type="project" value="UniProtKB-KW"/>
</dbReference>
<evidence type="ECO:0000256" key="7">
    <source>
        <dbReference type="ARBA" id="ARBA00022927"/>
    </source>
</evidence>
<dbReference type="CDD" id="cd15866">
    <property type="entry name" value="R-SNARE_SEC22"/>
    <property type="match status" value="1"/>
</dbReference>
<dbReference type="GO" id="GO:0005484">
    <property type="term" value="F:SNAP receptor activity"/>
    <property type="evidence" value="ECO:0007669"/>
    <property type="project" value="InterPro"/>
</dbReference>
<evidence type="ECO:0000256" key="2">
    <source>
        <dbReference type="ARBA" id="ARBA00004394"/>
    </source>
</evidence>
<evidence type="ECO:0000256" key="3">
    <source>
        <dbReference type="ARBA" id="ARBA00008025"/>
    </source>
</evidence>
<dbReference type="InterPro" id="IPR011012">
    <property type="entry name" value="Longin-like_dom_sf"/>
</dbReference>
<feature type="domain" description="Longin" evidence="14">
    <location>
        <begin position="6"/>
        <end position="118"/>
    </location>
</feature>
<keyword evidence="9" id="KW-0333">Golgi apparatus</keyword>
<feature type="transmembrane region" description="Helical" evidence="13">
    <location>
        <begin position="195"/>
        <end position="213"/>
    </location>
</feature>
<evidence type="ECO:0000256" key="11">
    <source>
        <dbReference type="ARBA" id="ARBA00023136"/>
    </source>
</evidence>
<dbReference type="Gene3D" id="1.20.5.110">
    <property type="match status" value="1"/>
</dbReference>
<organism evidence="16">
    <name type="scientific">Coccolithus braarudii</name>
    <dbReference type="NCBI Taxonomy" id="221442"/>
    <lineage>
        <taxon>Eukaryota</taxon>
        <taxon>Haptista</taxon>
        <taxon>Haptophyta</taxon>
        <taxon>Prymnesiophyceae</taxon>
        <taxon>Coccolithales</taxon>
        <taxon>Coccolithaceae</taxon>
        <taxon>Coccolithus</taxon>
    </lineage>
</organism>
<evidence type="ECO:0000313" key="16">
    <source>
        <dbReference type="EMBL" id="CAD8602633.1"/>
    </source>
</evidence>
<dbReference type="GO" id="GO:0005789">
    <property type="term" value="C:endoplasmic reticulum membrane"/>
    <property type="evidence" value="ECO:0007669"/>
    <property type="project" value="UniProtKB-SubCell"/>
</dbReference>
<reference evidence="16" key="1">
    <citation type="submission" date="2021-01" db="EMBL/GenBank/DDBJ databases">
        <authorList>
            <person name="Corre E."/>
            <person name="Pelletier E."/>
            <person name="Niang G."/>
            <person name="Scheremetjew M."/>
            <person name="Finn R."/>
            <person name="Kale V."/>
            <person name="Holt S."/>
            <person name="Cochrane G."/>
            <person name="Meng A."/>
            <person name="Brown T."/>
            <person name="Cohen L."/>
        </authorList>
    </citation>
    <scope>NUCLEOTIDE SEQUENCE</scope>
    <source>
        <strain evidence="16">PLY182g</strain>
    </source>
</reference>
<accession>A0A7S0L5A2</accession>
<dbReference type="CDD" id="cd14824">
    <property type="entry name" value="Longin"/>
    <property type="match status" value="1"/>
</dbReference>
<dbReference type="InterPro" id="IPR010908">
    <property type="entry name" value="Longin_dom"/>
</dbReference>
<evidence type="ECO:0000256" key="9">
    <source>
        <dbReference type="ARBA" id="ARBA00023034"/>
    </source>
</evidence>
<evidence type="ECO:0000256" key="8">
    <source>
        <dbReference type="ARBA" id="ARBA00022989"/>
    </source>
</evidence>
<keyword evidence="11 13" id="KW-0472">Membrane</keyword>
<dbReference type="SMART" id="SM01270">
    <property type="entry name" value="Longin"/>
    <property type="match status" value="1"/>
</dbReference>
<dbReference type="InterPro" id="IPR042855">
    <property type="entry name" value="V_SNARE_CC"/>
</dbReference>
<dbReference type="PROSITE" id="PS50892">
    <property type="entry name" value="V_SNARE"/>
    <property type="match status" value="1"/>
</dbReference>
<dbReference type="GO" id="GO:0006888">
    <property type="term" value="P:endoplasmic reticulum to Golgi vesicle-mediated transport"/>
    <property type="evidence" value="ECO:0007669"/>
    <property type="project" value="InterPro"/>
</dbReference>
<dbReference type="InterPro" id="IPR044565">
    <property type="entry name" value="Sec22"/>
</dbReference>
<dbReference type="GO" id="GO:0000139">
    <property type="term" value="C:Golgi membrane"/>
    <property type="evidence" value="ECO:0007669"/>
    <property type="project" value="UniProtKB-SubCell"/>
</dbReference>
<evidence type="ECO:0000256" key="10">
    <source>
        <dbReference type="ARBA" id="ARBA00023054"/>
    </source>
</evidence>
<evidence type="ECO:0000256" key="4">
    <source>
        <dbReference type="ARBA" id="ARBA00022448"/>
    </source>
</evidence>
<evidence type="ECO:0000259" key="15">
    <source>
        <dbReference type="PROSITE" id="PS50892"/>
    </source>
</evidence>
<dbReference type="PANTHER" id="PTHR45837">
    <property type="entry name" value="VESICLE-TRAFFICKING PROTEIN SEC22B"/>
    <property type="match status" value="1"/>
</dbReference>
<keyword evidence="4" id="KW-0813">Transport</keyword>
<dbReference type="Pfam" id="PF13774">
    <property type="entry name" value="Longin"/>
    <property type="match status" value="1"/>
</dbReference>
<comment type="subcellular location">
    <subcellularLocation>
        <location evidence="1">Endoplasmic reticulum membrane</location>
        <topology evidence="1">Single-pass type IV membrane protein</topology>
    </subcellularLocation>
    <subcellularLocation>
        <location evidence="2">Golgi apparatus membrane</location>
    </subcellularLocation>
</comment>
<evidence type="ECO:0000256" key="5">
    <source>
        <dbReference type="ARBA" id="ARBA00022692"/>
    </source>
</evidence>
<evidence type="ECO:0000256" key="6">
    <source>
        <dbReference type="ARBA" id="ARBA00022824"/>
    </source>
</evidence>
<feature type="domain" description="V-SNARE coiled-coil homology" evidence="15">
    <location>
        <begin position="133"/>
        <end position="193"/>
    </location>
</feature>
<comment type="similarity">
    <text evidence="3">Belongs to the synaptobrevin family.</text>
</comment>
<keyword evidence="7" id="KW-0653">Protein transport</keyword>
<dbReference type="SUPFAM" id="SSF58038">
    <property type="entry name" value="SNARE fusion complex"/>
    <property type="match status" value="1"/>
</dbReference>
<evidence type="ECO:0000256" key="1">
    <source>
        <dbReference type="ARBA" id="ARBA00004163"/>
    </source>
</evidence>
<dbReference type="Pfam" id="PF00957">
    <property type="entry name" value="Synaptobrevin"/>
    <property type="match status" value="1"/>
</dbReference>
<protein>
    <recommendedName>
        <fullName evidence="17">Longin domain-containing protein</fullName>
    </recommendedName>
</protein>